<organism evidence="3 4">
    <name type="scientific">Adineta ricciae</name>
    <name type="common">Rotifer</name>
    <dbReference type="NCBI Taxonomy" id="249248"/>
    <lineage>
        <taxon>Eukaryota</taxon>
        <taxon>Metazoa</taxon>
        <taxon>Spiralia</taxon>
        <taxon>Gnathifera</taxon>
        <taxon>Rotifera</taxon>
        <taxon>Eurotatoria</taxon>
        <taxon>Bdelloidea</taxon>
        <taxon>Adinetida</taxon>
        <taxon>Adinetidae</taxon>
        <taxon>Adineta</taxon>
    </lineage>
</organism>
<evidence type="ECO:0000256" key="1">
    <source>
        <dbReference type="SAM" id="SignalP"/>
    </source>
</evidence>
<dbReference type="OrthoDB" id="9982823at2759"/>
<keyword evidence="4" id="KW-1185">Reference proteome</keyword>
<dbReference type="Proteomes" id="UP000663852">
    <property type="component" value="Unassembled WGS sequence"/>
</dbReference>
<protein>
    <submittedName>
        <fullName evidence="3">Uncharacterized protein</fullName>
    </submittedName>
</protein>
<dbReference type="AlphaFoldDB" id="A0A815I1S8"/>
<accession>A0A815I1S8</accession>
<evidence type="ECO:0000313" key="3">
    <source>
        <dbReference type="EMBL" id="CAF1359210.1"/>
    </source>
</evidence>
<proteinExistence type="predicted"/>
<keyword evidence="1" id="KW-0732">Signal</keyword>
<sequence length="175" mass="19347">MLKSIVCLCFLALVTVNAVRFELNDNARRFLASAKSSNLPESVRLSLIKHEGRGPSDSSHWCCINEQPITTETQTRIEYATHAVATKTKVGYVDCGFMGMMKCSNYVTSYKTETYSFIQTFQVPNMAACSTHEMKCCSGYLLVTGNCHSIQDLSANQELFQFLFGLGLLGSTPGK</sequence>
<reference evidence="3" key="1">
    <citation type="submission" date="2021-02" db="EMBL/GenBank/DDBJ databases">
        <authorList>
            <person name="Nowell W R."/>
        </authorList>
    </citation>
    <scope>NUCLEOTIDE SEQUENCE</scope>
</reference>
<name>A0A815I1S8_ADIRI</name>
<dbReference type="EMBL" id="CAJNOR010002940">
    <property type="protein sequence ID" value="CAF1359210.1"/>
    <property type="molecule type" value="Genomic_DNA"/>
</dbReference>
<dbReference type="EMBL" id="CAJNOJ010000028">
    <property type="protein sequence ID" value="CAF0880589.1"/>
    <property type="molecule type" value="Genomic_DNA"/>
</dbReference>
<feature type="signal peptide" evidence="1">
    <location>
        <begin position="1"/>
        <end position="18"/>
    </location>
</feature>
<gene>
    <name evidence="2" type="ORF">EDS130_LOCUS8772</name>
    <name evidence="3" type="ORF">XAT740_LOCUS31915</name>
</gene>
<feature type="chain" id="PRO_5036411719" evidence="1">
    <location>
        <begin position="19"/>
        <end position="175"/>
    </location>
</feature>
<dbReference type="Proteomes" id="UP000663828">
    <property type="component" value="Unassembled WGS sequence"/>
</dbReference>
<evidence type="ECO:0000313" key="4">
    <source>
        <dbReference type="Proteomes" id="UP000663828"/>
    </source>
</evidence>
<evidence type="ECO:0000313" key="2">
    <source>
        <dbReference type="EMBL" id="CAF0880589.1"/>
    </source>
</evidence>
<comment type="caution">
    <text evidence="3">The sequence shown here is derived from an EMBL/GenBank/DDBJ whole genome shotgun (WGS) entry which is preliminary data.</text>
</comment>